<comment type="caution">
    <text evidence="1">The sequence shown here is derived from an EMBL/GenBank/DDBJ whole genome shotgun (WGS) entry which is preliminary data.</text>
</comment>
<dbReference type="EMBL" id="JACJQL010000014">
    <property type="protein sequence ID" value="MBD2251974.1"/>
    <property type="molecule type" value="Genomic_DNA"/>
</dbReference>
<organism evidence="1 2">
    <name type="scientific">Nostoc parmelioides FACHB-3921</name>
    <dbReference type="NCBI Taxonomy" id="2692909"/>
    <lineage>
        <taxon>Bacteria</taxon>
        <taxon>Bacillati</taxon>
        <taxon>Cyanobacteriota</taxon>
        <taxon>Cyanophyceae</taxon>
        <taxon>Nostocales</taxon>
        <taxon>Nostocaceae</taxon>
        <taxon>Nostoc</taxon>
    </lineage>
</organism>
<gene>
    <name evidence="1" type="ORF">H6G14_11775</name>
</gene>
<sequence length="628" mass="68623">MSEDLYKQPDYVTKRLRYFDGQFLSVTDFIDEQKYHIDRQRRLARFLHISGVLNGLVVEKEGTSIKIKPGTAIDQQGRQILVPEVITIAENDIKTSSGVALAQNQSLFLVLTYAEIKIDEQQEVGAKDSTRFEEKAEVTWMTDNDAKNAEGVQIAKVTKNASGAISVDLSVCQYSGLKVKGNVGIGTLSPTAKLEVVQNGTGSVAYFEGSEKTTSDALYVEQNGTGNAAYFKGGSGVKIEGNLEVIGTTNLSPSLTANNNNATLTALKISPSFQENGKTGVKQYGLIVESGNVGIGTTNPTEKLEVNGDIKVSGQVYIDNYAANQSTIWEISVQAASAYEIPDELAAANDMYDKTELIAPPPILNIVGETNNLFGDSTRGLNTIIIGCSGIKKRGFDTYNDGVSQANIAWSNWADWINSNANDEDIVITASQDALRNAPDENNNSATQLLKRIKAKEAFDVENKNLNSVNRYRSAYILIFIKGQDTCKETSKKYTTSIELYNQDVLATLVVKYNELIKKQLLNYALVSQENGLRLVRGSINSNGYVNVGKGFYVLKHNQGEYAIYFMTGFSTTPTVVATQHYSGNNNWGDNTKDNCVVTYVTVSQCRIICGNGDGNKADRDFEFIAVG</sequence>
<evidence type="ECO:0000313" key="2">
    <source>
        <dbReference type="Proteomes" id="UP000621307"/>
    </source>
</evidence>
<protein>
    <submittedName>
        <fullName evidence="1">Uncharacterized protein</fullName>
    </submittedName>
</protein>
<evidence type="ECO:0000313" key="1">
    <source>
        <dbReference type="EMBL" id="MBD2251974.1"/>
    </source>
</evidence>
<dbReference type="Proteomes" id="UP000621307">
    <property type="component" value="Unassembled WGS sequence"/>
</dbReference>
<proteinExistence type="predicted"/>
<reference evidence="1 2" key="1">
    <citation type="journal article" date="2020" name="ISME J.">
        <title>Comparative genomics reveals insights into cyanobacterial evolution and habitat adaptation.</title>
        <authorList>
            <person name="Chen M.Y."/>
            <person name="Teng W.K."/>
            <person name="Zhao L."/>
            <person name="Hu C.X."/>
            <person name="Zhou Y.K."/>
            <person name="Han B.P."/>
            <person name="Song L.R."/>
            <person name="Shu W.S."/>
        </authorList>
    </citation>
    <scope>NUCLEOTIDE SEQUENCE [LARGE SCALE GENOMIC DNA]</scope>
    <source>
        <strain evidence="1 2">FACHB-3921</strain>
    </source>
</reference>
<keyword evidence="2" id="KW-1185">Reference proteome</keyword>
<name>A0ABR8BE59_9NOSO</name>
<accession>A0ABR8BE59</accession>
<dbReference type="RefSeq" id="WP_190567603.1">
    <property type="nucleotide sequence ID" value="NZ_JACJQL010000014.1"/>
</dbReference>